<accession>A0A1Y2CGH8</accession>
<gene>
    <name evidence="2" type="ORF">BCR33DRAFT_716114</name>
</gene>
<keyword evidence="3" id="KW-1185">Reference proteome</keyword>
<feature type="transmembrane region" description="Helical" evidence="1">
    <location>
        <begin position="12"/>
        <end position="32"/>
    </location>
</feature>
<comment type="caution">
    <text evidence="2">The sequence shown here is derived from an EMBL/GenBank/DDBJ whole genome shotgun (WGS) entry which is preliminary data.</text>
</comment>
<feature type="non-terminal residue" evidence="2">
    <location>
        <position position="1"/>
    </location>
</feature>
<dbReference type="EMBL" id="MCGO01000018">
    <property type="protein sequence ID" value="ORY46112.1"/>
    <property type="molecule type" value="Genomic_DNA"/>
</dbReference>
<keyword evidence="1" id="KW-1133">Transmembrane helix</keyword>
<protein>
    <submittedName>
        <fullName evidence="2">Uncharacterized protein</fullName>
    </submittedName>
</protein>
<evidence type="ECO:0000313" key="2">
    <source>
        <dbReference type="EMBL" id="ORY46112.1"/>
    </source>
</evidence>
<dbReference type="Proteomes" id="UP000193642">
    <property type="component" value="Unassembled WGS sequence"/>
</dbReference>
<reference evidence="2 3" key="1">
    <citation type="submission" date="2016-07" db="EMBL/GenBank/DDBJ databases">
        <title>Pervasive Adenine N6-methylation of Active Genes in Fungi.</title>
        <authorList>
            <consortium name="DOE Joint Genome Institute"/>
            <person name="Mondo S.J."/>
            <person name="Dannebaum R.O."/>
            <person name="Kuo R.C."/>
            <person name="Labutti K."/>
            <person name="Haridas S."/>
            <person name="Kuo A."/>
            <person name="Salamov A."/>
            <person name="Ahrendt S.R."/>
            <person name="Lipzen A."/>
            <person name="Sullivan W."/>
            <person name="Andreopoulos W.B."/>
            <person name="Clum A."/>
            <person name="Lindquist E."/>
            <person name="Daum C."/>
            <person name="Ramamoorthy G.K."/>
            <person name="Gryganskyi A."/>
            <person name="Culley D."/>
            <person name="Magnuson J.K."/>
            <person name="James T.Y."/>
            <person name="O'Malley M.A."/>
            <person name="Stajich J.E."/>
            <person name="Spatafora J.W."/>
            <person name="Visel A."/>
            <person name="Grigoriev I.V."/>
        </authorList>
    </citation>
    <scope>NUCLEOTIDE SEQUENCE [LARGE SCALE GENOMIC DNA]</scope>
    <source>
        <strain evidence="2 3">JEL800</strain>
    </source>
</reference>
<name>A0A1Y2CGH8_9FUNG</name>
<organism evidence="2 3">
    <name type="scientific">Rhizoclosmatium globosum</name>
    <dbReference type="NCBI Taxonomy" id="329046"/>
    <lineage>
        <taxon>Eukaryota</taxon>
        <taxon>Fungi</taxon>
        <taxon>Fungi incertae sedis</taxon>
        <taxon>Chytridiomycota</taxon>
        <taxon>Chytridiomycota incertae sedis</taxon>
        <taxon>Chytridiomycetes</taxon>
        <taxon>Chytridiales</taxon>
        <taxon>Chytriomycetaceae</taxon>
        <taxon>Rhizoclosmatium</taxon>
    </lineage>
</organism>
<evidence type="ECO:0000313" key="3">
    <source>
        <dbReference type="Proteomes" id="UP000193642"/>
    </source>
</evidence>
<sequence length="101" mass="11221">DCGGDHTTALTVLNLGCIGVAIRLLCVLIILYNSGEGLFVCLLFYASKYPSAGVLAQDHPCRVVDRSNGRNHHRPLDPHQLESDCHRQHPKIHWRDSASCF</sequence>
<evidence type="ECO:0000256" key="1">
    <source>
        <dbReference type="SAM" id="Phobius"/>
    </source>
</evidence>
<dbReference type="AlphaFoldDB" id="A0A1Y2CGH8"/>
<proteinExistence type="predicted"/>
<keyword evidence="1" id="KW-0812">Transmembrane</keyword>
<keyword evidence="1" id="KW-0472">Membrane</keyword>